<feature type="domain" description="Post-SET" evidence="4">
    <location>
        <begin position="56"/>
        <end position="72"/>
    </location>
</feature>
<evidence type="ECO:0000256" key="2">
    <source>
        <dbReference type="ARBA" id="ARBA00022801"/>
    </source>
</evidence>
<evidence type="ECO:0000256" key="1">
    <source>
        <dbReference type="ARBA" id="ARBA00007527"/>
    </source>
</evidence>
<proteinExistence type="inferred from homology"/>
<evidence type="ECO:0000313" key="5">
    <source>
        <dbReference type="EMBL" id="CCI42208.1"/>
    </source>
</evidence>
<protein>
    <recommendedName>
        <fullName evidence="4">Post-SET domain-containing protein</fullName>
    </recommendedName>
</protein>
<dbReference type="AlphaFoldDB" id="A0A024G6A7"/>
<dbReference type="InterPro" id="IPR003616">
    <property type="entry name" value="Post-SET_dom"/>
</dbReference>
<dbReference type="STRING" id="65357.A0A024G6A7"/>
<dbReference type="InParanoid" id="A0A024G6A7"/>
<evidence type="ECO:0000313" key="6">
    <source>
        <dbReference type="Proteomes" id="UP000053237"/>
    </source>
</evidence>
<keyword evidence="3" id="KW-0732">Signal</keyword>
<gene>
    <name evidence="5" type="ORF">BN9_029920</name>
</gene>
<dbReference type="EMBL" id="CAIX01000031">
    <property type="protein sequence ID" value="CCI42208.1"/>
    <property type="molecule type" value="Genomic_DNA"/>
</dbReference>
<evidence type="ECO:0000256" key="3">
    <source>
        <dbReference type="SAM" id="SignalP"/>
    </source>
</evidence>
<comment type="similarity">
    <text evidence="1">Belongs to the DNase II family.</text>
</comment>
<dbReference type="Proteomes" id="UP000053237">
    <property type="component" value="Unassembled WGS sequence"/>
</dbReference>
<accession>A0A024G6A7</accession>
<evidence type="ECO:0000259" key="4">
    <source>
        <dbReference type="PROSITE" id="PS50868"/>
    </source>
</evidence>
<dbReference type="Pfam" id="PF03265">
    <property type="entry name" value="DNase_II"/>
    <property type="match status" value="1"/>
</dbReference>
<name>A0A024G6A7_9STRA</name>
<dbReference type="GO" id="GO:0004531">
    <property type="term" value="F:deoxyribonuclease II activity"/>
    <property type="evidence" value="ECO:0007669"/>
    <property type="project" value="InterPro"/>
</dbReference>
<dbReference type="OrthoDB" id="10261598at2759"/>
<dbReference type="PROSITE" id="PS50868">
    <property type="entry name" value="POST_SET"/>
    <property type="match status" value="1"/>
</dbReference>
<comment type="caution">
    <text evidence="5">The sequence shown here is derived from an EMBL/GenBank/DDBJ whole genome shotgun (WGS) entry which is preliminary data.</text>
</comment>
<feature type="signal peptide" evidence="3">
    <location>
        <begin position="1"/>
        <end position="19"/>
    </location>
</feature>
<keyword evidence="2" id="KW-0378">Hydrolase</keyword>
<organism evidence="5 6">
    <name type="scientific">Albugo candida</name>
    <dbReference type="NCBI Taxonomy" id="65357"/>
    <lineage>
        <taxon>Eukaryota</taxon>
        <taxon>Sar</taxon>
        <taxon>Stramenopiles</taxon>
        <taxon>Oomycota</taxon>
        <taxon>Peronosporomycetes</taxon>
        <taxon>Albuginales</taxon>
        <taxon>Albuginaceae</taxon>
        <taxon>Albugo</taxon>
    </lineage>
</organism>
<keyword evidence="6" id="KW-1185">Reference proteome</keyword>
<dbReference type="PANTHER" id="PTHR10858">
    <property type="entry name" value="DEOXYRIBONUCLEASE II"/>
    <property type="match status" value="1"/>
</dbReference>
<reference evidence="5 6" key="1">
    <citation type="submission" date="2012-05" db="EMBL/GenBank/DDBJ databases">
        <title>Recombination and specialization in a pathogen metapopulation.</title>
        <authorList>
            <person name="Gardiner A."/>
            <person name="Kemen E."/>
            <person name="Schultz-Larsen T."/>
            <person name="MacLean D."/>
            <person name="Van Oosterhout C."/>
            <person name="Jones J.D.G."/>
        </authorList>
    </citation>
    <scope>NUCLEOTIDE SEQUENCE [LARGE SCALE GENOMIC DNA]</scope>
    <source>
        <strain evidence="5 6">Ac Nc2</strain>
    </source>
</reference>
<sequence>MTLHSFVVALAIISTNGLTAPTSEMYALNGFGARVSWWFILKLPAHIHRSENVSSERTPCTCSSPICRSAIDNVEDRAQGLCYLYADSDNPNLQYFQTLGYDCLGQGGNDPLSQTLRQMNTSVSYKDRFWAYFSDQYDRLSTVFSDAACEQSSRFSAHAKGAVAFDARKGGFYLQTSTPNYPDPSDLHSFIRLGCQKDNNVLYSQHLMAISLDQDEIDTLGNALQAARLCSANYYDTRNQDMKERIVSSSFRQAFQDPTSEFNANVQMMGRALLDPTLESIPQSREAFLKLKQPGASKSPRDINDNFVYQYFPNGEVPLLSRFGKEALDDDQWTIQLIVKSPNAEVPPWAIVAQVLDKDLSVATWWDENVGIPTICANDQYKLTRFEFCLNDGAHGVVLNANGTAPHNIENLVEAKWTIDSTKNGTVHWHLVGGRQKDGNHAKWGLTTSRFPTAASDTRVIFGDLNMEGYPCSTTCHGSQAGRGGSFFILSESALHQSLVHLVSKACKCTGVVDSYADNTTRIFEQARMCQHGCVKKVAQRLTATLLPRLSSEARSFWNDTQQ</sequence>
<dbReference type="PANTHER" id="PTHR10858:SF23">
    <property type="entry name" value="DEOXYRIBONUCLEASE II"/>
    <property type="match status" value="1"/>
</dbReference>
<dbReference type="InterPro" id="IPR004947">
    <property type="entry name" value="DNase_II"/>
</dbReference>
<feature type="chain" id="PRO_5001532254" description="Post-SET domain-containing protein" evidence="3">
    <location>
        <begin position="20"/>
        <end position="563"/>
    </location>
</feature>